<protein>
    <submittedName>
        <fullName evidence="1">Uncharacterized protein</fullName>
    </submittedName>
</protein>
<evidence type="ECO:0000313" key="1">
    <source>
        <dbReference type="EMBL" id="KAJ3540851.1"/>
    </source>
</evidence>
<dbReference type="EMBL" id="JANRMS010000385">
    <property type="protein sequence ID" value="KAJ3540851.1"/>
    <property type="molecule type" value="Genomic_DNA"/>
</dbReference>
<evidence type="ECO:0000313" key="2">
    <source>
        <dbReference type="Proteomes" id="UP001148629"/>
    </source>
</evidence>
<accession>A0ACC1SJ75</accession>
<dbReference type="Proteomes" id="UP001148629">
    <property type="component" value="Unassembled WGS sequence"/>
</dbReference>
<sequence length="186" mass="21388">MAEQLSPALPPQEDVEDTYMDPLECMISSILVNRIRSTSPVSEIVEAWQPILVPLFTMNEGYIVRSYRQLGPGRETAKVSVKRNKRYADFLNIEFKPPSYPTSGPEFMEARFQIGATIRWSKTTKADMIWCILCIGKNVQFCKATKQRMMNPRLEPLHDGMLRIDRHPITVTDLLLSIRSQVEELK</sequence>
<keyword evidence="2" id="KW-1185">Reference proteome</keyword>
<organism evidence="1 2">
    <name type="scientific">Fusarium decemcellulare</name>
    <dbReference type="NCBI Taxonomy" id="57161"/>
    <lineage>
        <taxon>Eukaryota</taxon>
        <taxon>Fungi</taxon>
        <taxon>Dikarya</taxon>
        <taxon>Ascomycota</taxon>
        <taxon>Pezizomycotina</taxon>
        <taxon>Sordariomycetes</taxon>
        <taxon>Hypocreomycetidae</taxon>
        <taxon>Hypocreales</taxon>
        <taxon>Nectriaceae</taxon>
        <taxon>Fusarium</taxon>
        <taxon>Fusarium decemcellulare species complex</taxon>
    </lineage>
</organism>
<name>A0ACC1SJ75_9HYPO</name>
<gene>
    <name evidence="1" type="ORF">NM208_g4880</name>
</gene>
<comment type="caution">
    <text evidence="1">The sequence shown here is derived from an EMBL/GenBank/DDBJ whole genome shotgun (WGS) entry which is preliminary data.</text>
</comment>
<proteinExistence type="predicted"/>
<reference evidence="1" key="1">
    <citation type="submission" date="2022-08" db="EMBL/GenBank/DDBJ databases">
        <title>Genome Sequence of Fusarium decemcellulare.</title>
        <authorList>
            <person name="Buettner E."/>
        </authorList>
    </citation>
    <scope>NUCLEOTIDE SEQUENCE</scope>
    <source>
        <strain evidence="1">Babe19</strain>
    </source>
</reference>